<accession>A0A383AW80</accession>
<dbReference type="AlphaFoldDB" id="A0A383AW80"/>
<dbReference type="EMBL" id="UINC01195374">
    <property type="protein sequence ID" value="SVE11914.1"/>
    <property type="molecule type" value="Genomic_DNA"/>
</dbReference>
<reference evidence="1" key="1">
    <citation type="submission" date="2018-05" db="EMBL/GenBank/DDBJ databases">
        <authorList>
            <person name="Lanie J.A."/>
            <person name="Ng W.-L."/>
            <person name="Kazmierczak K.M."/>
            <person name="Andrzejewski T.M."/>
            <person name="Davidsen T.M."/>
            <person name="Wayne K.J."/>
            <person name="Tettelin H."/>
            <person name="Glass J.I."/>
            <person name="Rusch D."/>
            <person name="Podicherti R."/>
            <person name="Tsui H.-C.T."/>
            <person name="Winkler M.E."/>
        </authorList>
    </citation>
    <scope>NUCLEOTIDE SEQUENCE</scope>
</reference>
<sequence>LSLAAIISFLNYDKAAKSFLKNSKLYDETNDEKEISDYRTAAENDWNDHKKYSQLAIIFTAATGTGWIANSIHAWIVGPRPYTNIYQQWNTK</sequence>
<organism evidence="1">
    <name type="scientific">marine metagenome</name>
    <dbReference type="NCBI Taxonomy" id="408172"/>
    <lineage>
        <taxon>unclassified sequences</taxon>
        <taxon>metagenomes</taxon>
        <taxon>ecological metagenomes</taxon>
    </lineage>
</organism>
<feature type="non-terminal residue" evidence="1">
    <location>
        <position position="1"/>
    </location>
</feature>
<evidence type="ECO:0000313" key="1">
    <source>
        <dbReference type="EMBL" id="SVE11914.1"/>
    </source>
</evidence>
<evidence type="ECO:0008006" key="2">
    <source>
        <dbReference type="Google" id="ProtNLM"/>
    </source>
</evidence>
<proteinExistence type="predicted"/>
<protein>
    <recommendedName>
        <fullName evidence="2">DUF5683 domain-containing protein</fullName>
    </recommendedName>
</protein>
<gene>
    <name evidence="1" type="ORF">METZ01_LOCUS464768</name>
</gene>
<name>A0A383AW80_9ZZZZ</name>